<dbReference type="PRINTS" id="PR00759">
    <property type="entry name" value="BASICPTASE"/>
</dbReference>
<keyword evidence="6" id="KW-1015">Disulfide bond</keyword>
<comment type="function">
    <text evidence="8">Serine protease inhibitor that inhibits trypsin at a molar ratio of 1:1.</text>
</comment>
<comment type="subcellular location">
    <subcellularLocation>
        <location evidence="1">Secreted</location>
    </subcellularLocation>
</comment>
<dbReference type="AlphaFoldDB" id="V5HI98"/>
<sequence>VVLCLVISINYAIARARYDDDPPAEFHGVNSSVSCRSPAVTGLCQAFFLRWYFDASCGECKTFVYGGCGGNTNRYLTRLDCEDACLRS</sequence>
<evidence type="ECO:0000313" key="11">
    <source>
        <dbReference type="EMBL" id="JAB77319.1"/>
    </source>
</evidence>
<dbReference type="PROSITE" id="PS00280">
    <property type="entry name" value="BPTI_KUNITZ_1"/>
    <property type="match status" value="1"/>
</dbReference>
<dbReference type="PROSITE" id="PS50279">
    <property type="entry name" value="BPTI_KUNITZ_2"/>
    <property type="match status" value="1"/>
</dbReference>
<reference evidence="11" key="1">
    <citation type="journal article" date="2015" name="Sci. Rep.">
        <title>Tissue- and time-dependent transcription in Ixodes ricinus salivary glands and midguts when blood feeding on the vertebrate host.</title>
        <authorList>
            <person name="Kotsyfakis M."/>
            <person name="Schwarz A."/>
            <person name="Erhart J."/>
            <person name="Ribeiro J.M."/>
        </authorList>
    </citation>
    <scope>NUCLEOTIDE SEQUENCE</scope>
    <source>
        <tissue evidence="11">Salivary gland and midgut</tissue>
    </source>
</reference>
<dbReference type="Gene3D" id="4.10.410.10">
    <property type="entry name" value="Pancreatic trypsin inhibitor Kunitz domain"/>
    <property type="match status" value="1"/>
</dbReference>
<dbReference type="Pfam" id="PF00014">
    <property type="entry name" value="Kunitz_BPTI"/>
    <property type="match status" value="1"/>
</dbReference>
<comment type="similarity">
    <text evidence="7">Belongs to the venom Kunitz-type family. 01 (intermediate) subfamily.</text>
</comment>
<dbReference type="FunFam" id="4.10.410.10:FF:000020">
    <property type="entry name" value="Collagen, type VI, alpha 3"/>
    <property type="match status" value="1"/>
</dbReference>
<feature type="chain" id="PRO_5004735701" evidence="9">
    <location>
        <begin position="17"/>
        <end position="88"/>
    </location>
</feature>
<dbReference type="InterPro" id="IPR036880">
    <property type="entry name" value="Kunitz_BPTI_sf"/>
</dbReference>
<evidence type="ECO:0000256" key="2">
    <source>
        <dbReference type="ARBA" id="ARBA00022525"/>
    </source>
</evidence>
<dbReference type="SMART" id="SM00131">
    <property type="entry name" value="KU"/>
    <property type="match status" value="1"/>
</dbReference>
<feature type="signal peptide" evidence="9">
    <location>
        <begin position="1"/>
        <end position="16"/>
    </location>
</feature>
<dbReference type="InterPro" id="IPR020901">
    <property type="entry name" value="Prtase_inh_Kunz-CS"/>
</dbReference>
<keyword evidence="9" id="KW-0732">Signal</keyword>
<name>V5HI98_IXORI</name>
<dbReference type="PANTHER" id="PTHR47247:SF1">
    <property type="entry name" value="KUNITZ-TYPE PROTEASE INHIBITOR 2"/>
    <property type="match status" value="1"/>
</dbReference>
<feature type="domain" description="BPTI/Kunitz inhibitor" evidence="10">
    <location>
        <begin position="35"/>
        <end position="85"/>
    </location>
</feature>
<keyword evidence="4" id="KW-0677">Repeat</keyword>
<protein>
    <submittedName>
        <fullName evidence="11">Putative kunitz/bovine pancreatic trypsin inhibitor domain protein</fullName>
    </submittedName>
</protein>
<accession>V5HI98</accession>
<evidence type="ECO:0000256" key="4">
    <source>
        <dbReference type="ARBA" id="ARBA00022737"/>
    </source>
</evidence>
<evidence type="ECO:0000256" key="8">
    <source>
        <dbReference type="ARBA" id="ARBA00093388"/>
    </source>
</evidence>
<keyword evidence="3" id="KW-0646">Protease inhibitor</keyword>
<evidence type="ECO:0000256" key="1">
    <source>
        <dbReference type="ARBA" id="ARBA00004613"/>
    </source>
</evidence>
<dbReference type="GO" id="GO:0004867">
    <property type="term" value="F:serine-type endopeptidase inhibitor activity"/>
    <property type="evidence" value="ECO:0007669"/>
    <property type="project" value="UniProtKB-KW"/>
</dbReference>
<dbReference type="SUPFAM" id="SSF57362">
    <property type="entry name" value="BPTI-like"/>
    <property type="match status" value="1"/>
</dbReference>
<evidence type="ECO:0000259" key="10">
    <source>
        <dbReference type="PROSITE" id="PS50279"/>
    </source>
</evidence>
<dbReference type="GO" id="GO:0005576">
    <property type="term" value="C:extracellular region"/>
    <property type="evidence" value="ECO:0007669"/>
    <property type="project" value="UniProtKB-SubCell"/>
</dbReference>
<keyword evidence="2" id="KW-0964">Secreted</keyword>
<dbReference type="PANTHER" id="PTHR47247">
    <property type="entry name" value="KUNITZ-TYPE PROTEASE INHIBITOR 2"/>
    <property type="match status" value="1"/>
</dbReference>
<dbReference type="EMBL" id="GANP01007149">
    <property type="protein sequence ID" value="JAB77319.1"/>
    <property type="molecule type" value="mRNA"/>
</dbReference>
<evidence type="ECO:0000256" key="6">
    <source>
        <dbReference type="ARBA" id="ARBA00023157"/>
    </source>
</evidence>
<evidence type="ECO:0000256" key="3">
    <source>
        <dbReference type="ARBA" id="ARBA00022690"/>
    </source>
</evidence>
<evidence type="ECO:0000256" key="7">
    <source>
        <dbReference type="ARBA" id="ARBA00049646"/>
    </source>
</evidence>
<feature type="non-terminal residue" evidence="11">
    <location>
        <position position="1"/>
    </location>
</feature>
<organism evidence="11">
    <name type="scientific">Ixodes ricinus</name>
    <name type="common">Common tick</name>
    <name type="synonym">Acarus ricinus</name>
    <dbReference type="NCBI Taxonomy" id="34613"/>
    <lineage>
        <taxon>Eukaryota</taxon>
        <taxon>Metazoa</taxon>
        <taxon>Ecdysozoa</taxon>
        <taxon>Arthropoda</taxon>
        <taxon>Chelicerata</taxon>
        <taxon>Arachnida</taxon>
        <taxon>Acari</taxon>
        <taxon>Parasitiformes</taxon>
        <taxon>Ixodida</taxon>
        <taxon>Ixodoidea</taxon>
        <taxon>Ixodidae</taxon>
        <taxon>Ixodinae</taxon>
        <taxon>Ixodes</taxon>
    </lineage>
</organism>
<keyword evidence="5" id="KW-0722">Serine protease inhibitor</keyword>
<evidence type="ECO:0000256" key="5">
    <source>
        <dbReference type="ARBA" id="ARBA00022900"/>
    </source>
</evidence>
<proteinExistence type="evidence at transcript level"/>
<evidence type="ECO:0000256" key="9">
    <source>
        <dbReference type="SAM" id="SignalP"/>
    </source>
</evidence>
<dbReference type="InterPro" id="IPR002223">
    <property type="entry name" value="Kunitz_BPTI"/>
</dbReference>